<sequence>MKFDSISYLATGNVRQKDAYAVLKEHLILEILQSYDPILVGTVPIAIAISSSDLDIICCYQDKKEFKKLLADSFSLFKNFSLEEKVVNNQEVVLAKLIAGDWEIEIFGQTIPTREQAGYRHMLVENKLLIEYGESFRAEIIKLKEQGYKTEPAFARLLKLTGDPYLELLKI</sequence>
<evidence type="ECO:0000313" key="2">
    <source>
        <dbReference type="Proteomes" id="UP000249754"/>
    </source>
</evidence>
<reference evidence="1 2" key="1">
    <citation type="submission" date="2018-06" db="EMBL/GenBank/DDBJ databases">
        <title>Genomic Encyclopedia of Archaeal and Bacterial Type Strains, Phase II (KMG-II): from individual species to whole genera.</title>
        <authorList>
            <person name="Goeker M."/>
        </authorList>
    </citation>
    <scope>NUCLEOTIDE SEQUENCE [LARGE SCALE GENOMIC DNA]</scope>
    <source>
        <strain evidence="1 2">DSM 14825</strain>
    </source>
</reference>
<dbReference type="Pfam" id="PF14091">
    <property type="entry name" value="DUF4269"/>
    <property type="match status" value="1"/>
</dbReference>
<dbReference type="RefSeq" id="WP_111635179.1">
    <property type="nucleotide sequence ID" value="NZ_QLLR01000023.1"/>
</dbReference>
<protein>
    <submittedName>
        <fullName evidence="1">Uncharacterized protein DUF4269</fullName>
    </submittedName>
</protein>
<comment type="caution">
    <text evidence="1">The sequence shown here is derived from an EMBL/GenBank/DDBJ whole genome shotgun (WGS) entry which is preliminary data.</text>
</comment>
<dbReference type="Proteomes" id="UP000249754">
    <property type="component" value="Unassembled WGS sequence"/>
</dbReference>
<dbReference type="AlphaFoldDB" id="A0A327SB85"/>
<dbReference type="OrthoDB" id="6402248at2"/>
<accession>A0A327SB85</accession>
<evidence type="ECO:0000313" key="1">
    <source>
        <dbReference type="EMBL" id="RAJ26339.1"/>
    </source>
</evidence>
<organism evidence="1 2">
    <name type="scientific">Pedobacter cryoconitis</name>
    <dbReference type="NCBI Taxonomy" id="188932"/>
    <lineage>
        <taxon>Bacteria</taxon>
        <taxon>Pseudomonadati</taxon>
        <taxon>Bacteroidota</taxon>
        <taxon>Sphingobacteriia</taxon>
        <taxon>Sphingobacteriales</taxon>
        <taxon>Sphingobacteriaceae</taxon>
        <taxon>Pedobacter</taxon>
    </lineage>
</organism>
<dbReference type="EMBL" id="QLLR01000023">
    <property type="protein sequence ID" value="RAJ26339.1"/>
    <property type="molecule type" value="Genomic_DNA"/>
</dbReference>
<gene>
    <name evidence="1" type="ORF">LY11_03783</name>
</gene>
<name>A0A327SB85_9SPHI</name>
<dbReference type="InterPro" id="IPR025365">
    <property type="entry name" value="DUF4269"/>
</dbReference>
<proteinExistence type="predicted"/>